<comment type="subcellular location">
    <subcellularLocation>
        <location evidence="1">Cell membrane</location>
        <topology evidence="1">Multi-pass membrane protein</topology>
    </subcellularLocation>
</comment>
<feature type="transmembrane region" description="Helical" evidence="6">
    <location>
        <begin position="7"/>
        <end position="28"/>
    </location>
</feature>
<feature type="transmembrane region" description="Helical" evidence="6">
    <location>
        <begin position="182"/>
        <end position="204"/>
    </location>
</feature>
<dbReference type="Proteomes" id="UP000094936">
    <property type="component" value="Unassembled WGS sequence"/>
</dbReference>
<feature type="transmembrane region" description="Helical" evidence="6">
    <location>
        <begin position="375"/>
        <end position="394"/>
    </location>
</feature>
<feature type="transmembrane region" description="Helical" evidence="6">
    <location>
        <begin position="125"/>
        <end position="148"/>
    </location>
</feature>
<evidence type="ECO:0000256" key="2">
    <source>
        <dbReference type="ARBA" id="ARBA00022475"/>
    </source>
</evidence>
<evidence type="ECO:0000313" key="7">
    <source>
        <dbReference type="EMBL" id="ODA35768.1"/>
    </source>
</evidence>
<proteinExistence type="predicted"/>
<feature type="transmembrane region" description="Helical" evidence="6">
    <location>
        <begin position="225"/>
        <end position="254"/>
    </location>
</feature>
<keyword evidence="8" id="KW-1185">Reference proteome</keyword>
<feature type="transmembrane region" description="Helical" evidence="6">
    <location>
        <begin position="460"/>
        <end position="480"/>
    </location>
</feature>
<organism evidence="7 8">
    <name type="scientific">Veronia pacifica</name>
    <dbReference type="NCBI Taxonomy" id="1080227"/>
    <lineage>
        <taxon>Bacteria</taxon>
        <taxon>Pseudomonadati</taxon>
        <taxon>Pseudomonadota</taxon>
        <taxon>Gammaproteobacteria</taxon>
        <taxon>Vibrionales</taxon>
        <taxon>Vibrionaceae</taxon>
        <taxon>Veronia</taxon>
    </lineage>
</organism>
<name>A0A1C3ERD8_9GAMM</name>
<evidence type="ECO:0000256" key="3">
    <source>
        <dbReference type="ARBA" id="ARBA00022692"/>
    </source>
</evidence>
<sequence>MRKVKKLVTNSVLMFSRMAVMMLITLYTSRVAIDYLGEEVYGLFSLITGVIVLGAFLTTILESTAQRFISESIALQDDKQTTISTLFSVNLVMAITLSVIVYIIGQYYIEYKLVQNVVNRETIDKIFVVAIITFIVGVVSSPLLSIFVAFERMGLYAAITFCEVISKLLLLIFLMNGKYDSVLYYSLALLTSVLISRLLAIWLLRIYIKNLKIRFGFDRNKLKRIFYYVSWNAFGSLAAIANSHGVSLIVNAFFSLNVSAYRAIALQLNSAIIQIINSVQISFNPQVVKNYTKSDYSYLSSLITVNGRVVNYLCTLIIVSLVGNVEKILELWLGDSQQYLVKFIYLMLVDIYIICQTSALVSLVQSTGKIKIYQIVVGGTMLMNIPLCYFLLGIHKSPLVVYIIPIIISLICMLERFIFVKHLNIVCLSNYIINSLLRGLLIILSLIFLKYTFLDQSIPLYLNILISISMSTFFWVIFGLKYRELQWAWSVFTSQKNNVTK</sequence>
<feature type="transmembrane region" description="Helical" evidence="6">
    <location>
        <begin position="82"/>
        <end position="105"/>
    </location>
</feature>
<protein>
    <submittedName>
        <fullName evidence="7">Uncharacterized protein</fullName>
    </submittedName>
</protein>
<dbReference type="STRING" id="1080227.A8L45_01640"/>
<keyword evidence="4 6" id="KW-1133">Transmembrane helix</keyword>
<evidence type="ECO:0000256" key="4">
    <source>
        <dbReference type="ARBA" id="ARBA00022989"/>
    </source>
</evidence>
<dbReference type="GO" id="GO:0005886">
    <property type="term" value="C:plasma membrane"/>
    <property type="evidence" value="ECO:0007669"/>
    <property type="project" value="UniProtKB-SubCell"/>
</dbReference>
<keyword evidence="2" id="KW-1003">Cell membrane</keyword>
<feature type="transmembrane region" description="Helical" evidence="6">
    <location>
        <begin position="155"/>
        <end position="176"/>
    </location>
</feature>
<feature type="transmembrane region" description="Helical" evidence="6">
    <location>
        <begin position="431"/>
        <end position="454"/>
    </location>
</feature>
<feature type="transmembrane region" description="Helical" evidence="6">
    <location>
        <begin position="343"/>
        <end position="363"/>
    </location>
</feature>
<evidence type="ECO:0000313" key="8">
    <source>
        <dbReference type="Proteomes" id="UP000094936"/>
    </source>
</evidence>
<comment type="caution">
    <text evidence="7">The sequence shown here is derived from an EMBL/GenBank/DDBJ whole genome shotgun (WGS) entry which is preliminary data.</text>
</comment>
<gene>
    <name evidence="7" type="ORF">A8L45_01640</name>
</gene>
<reference evidence="7 8" key="1">
    <citation type="submission" date="2016-05" db="EMBL/GenBank/DDBJ databases">
        <title>Genomic Taxonomy of the Vibrionaceae.</title>
        <authorList>
            <person name="Gomez-Gil B."/>
            <person name="Enciso-Ibarra J."/>
        </authorList>
    </citation>
    <scope>NUCLEOTIDE SEQUENCE [LARGE SCALE GENOMIC DNA]</scope>
    <source>
        <strain evidence="7 8">CAIM 1920</strain>
    </source>
</reference>
<dbReference type="AlphaFoldDB" id="A0A1C3ERD8"/>
<dbReference type="EMBL" id="LYBM01000002">
    <property type="protein sequence ID" value="ODA35768.1"/>
    <property type="molecule type" value="Genomic_DNA"/>
</dbReference>
<dbReference type="RefSeq" id="WP_068898551.1">
    <property type="nucleotide sequence ID" value="NZ_JBHUIF010000032.1"/>
</dbReference>
<dbReference type="PANTHER" id="PTHR30250:SF26">
    <property type="entry name" value="PSMA PROTEIN"/>
    <property type="match status" value="1"/>
</dbReference>
<keyword evidence="3 6" id="KW-0812">Transmembrane</keyword>
<evidence type="ECO:0000256" key="1">
    <source>
        <dbReference type="ARBA" id="ARBA00004651"/>
    </source>
</evidence>
<dbReference type="PANTHER" id="PTHR30250">
    <property type="entry name" value="PST FAMILY PREDICTED COLANIC ACID TRANSPORTER"/>
    <property type="match status" value="1"/>
</dbReference>
<keyword evidence="5 6" id="KW-0472">Membrane</keyword>
<evidence type="ECO:0000256" key="5">
    <source>
        <dbReference type="ARBA" id="ARBA00023136"/>
    </source>
</evidence>
<accession>A0A1C3ERD8</accession>
<dbReference type="InterPro" id="IPR050833">
    <property type="entry name" value="Poly_Biosynth_Transport"/>
</dbReference>
<evidence type="ECO:0000256" key="6">
    <source>
        <dbReference type="SAM" id="Phobius"/>
    </source>
</evidence>
<feature type="transmembrane region" description="Helical" evidence="6">
    <location>
        <begin position="40"/>
        <end position="61"/>
    </location>
</feature>
<feature type="transmembrane region" description="Helical" evidence="6">
    <location>
        <begin position="400"/>
        <end position="419"/>
    </location>
</feature>